<dbReference type="EMBL" id="JAJOMB010000003">
    <property type="protein sequence ID" value="MCD5310700.1"/>
    <property type="molecule type" value="Genomic_DNA"/>
</dbReference>
<keyword evidence="2" id="KW-1185">Reference proteome</keyword>
<name>A0A9X1NAT8_9ACTN</name>
<gene>
    <name evidence="1" type="ORF">LR394_07325</name>
</gene>
<dbReference type="AlphaFoldDB" id="A0A9X1NAT8"/>
<reference evidence="1" key="1">
    <citation type="submission" date="2021-11" db="EMBL/GenBank/DDBJ databases">
        <title>Streptomyces corallinus and Kineosporia corallina sp. nov., two new coral-derived marine actinobacteria.</title>
        <authorList>
            <person name="Buangrab K."/>
            <person name="Sutthacheep M."/>
            <person name="Yeemin T."/>
            <person name="Harunari E."/>
            <person name="Igarashi Y."/>
            <person name="Sripreechasak P."/>
            <person name="Kanchanasin P."/>
            <person name="Tanasupawat S."/>
            <person name="Phongsopitanun W."/>
        </authorList>
    </citation>
    <scope>NUCLEOTIDE SEQUENCE</scope>
    <source>
        <strain evidence="1">JCM 31032</strain>
    </source>
</reference>
<evidence type="ECO:0000313" key="1">
    <source>
        <dbReference type="EMBL" id="MCD5310700.1"/>
    </source>
</evidence>
<comment type="caution">
    <text evidence="1">The sequence shown here is derived from an EMBL/GenBank/DDBJ whole genome shotgun (WGS) entry which is preliminary data.</text>
</comment>
<sequence length="137" mass="14416">MTTTSQPYADLTDLPSTEGQLVQAANDPNVYFILDGLLRLVPDSTTQANLFGPTPTIQQNFDITSLPIGVPITSGAVLAGAPSYGVCLFTESVRRHVLGGNMPIYGFVWPTTLATLPDILFESVSGGPDIGVPVPTP</sequence>
<evidence type="ECO:0000313" key="2">
    <source>
        <dbReference type="Proteomes" id="UP001138997"/>
    </source>
</evidence>
<dbReference type="Proteomes" id="UP001138997">
    <property type="component" value="Unassembled WGS sequence"/>
</dbReference>
<dbReference type="RefSeq" id="WP_231439812.1">
    <property type="nucleotide sequence ID" value="NZ_JAJOMB010000003.1"/>
</dbReference>
<proteinExistence type="predicted"/>
<organism evidence="1 2">
    <name type="scientific">Kineosporia babensis</name>
    <dbReference type="NCBI Taxonomy" id="499548"/>
    <lineage>
        <taxon>Bacteria</taxon>
        <taxon>Bacillati</taxon>
        <taxon>Actinomycetota</taxon>
        <taxon>Actinomycetes</taxon>
        <taxon>Kineosporiales</taxon>
        <taxon>Kineosporiaceae</taxon>
        <taxon>Kineosporia</taxon>
    </lineage>
</organism>
<protein>
    <submittedName>
        <fullName evidence="1">Uncharacterized protein</fullName>
    </submittedName>
</protein>
<accession>A0A9X1NAT8</accession>